<feature type="domain" description="Tudor" evidence="4">
    <location>
        <begin position="872"/>
        <end position="930"/>
    </location>
</feature>
<sequence>MDNWDNWSSIIRSCVLTSKTPLTPYEINRDIYTLEGRNVPYLKFNCRSLEEMLQKISGLEITTVHGRILIQSVPSEETAHIAKMVKLQRWSKKKSRIVHPIHGIIKEGHRPPLIRHRMGPRRSQQFPNHYPNECPRGHDSLHRRNVLVKKRHLPNTTTPIRGAQHTTPSPRCPSPPSQSPSSPPPNLSPKNANLVSLHGKSSLLGPGPASPKNAKSSSSISQRLNMSLTPQIARASPNSPSDSRLLLNSYTESKKLPLPIYKDLPTKNKFIYSSVTVNSKKYSSYPKEAKTKEEAEKLAAKAALDDLLGQGTKPASITIDNKLIETRILKIVNDYPNGLFESSVVECYTRKYSERLPDYWLQLVEQFVTLEVGANNLTILTPQNKSQAPVALKTVIEPKILRLHNMEEFWLHIYVVYNIMEIWGVIIDENHSDKIDELAKEMKKYYDTQAIDTPEAIPGKHYAVFDSEWHRVRCIRVDERSQMACVFFVDRGDEDLFPARRLRALCPKFCQLPEQAVRLSLAGLEIFRDCDEAQTILEDLLVDKDVYVRCVNHDQQCTNALSAQLYLERDDNEIDANELLQNEIIKNIVDPTIHMKSDKIAQDVFISSINEKAVFIQLKSEGLTYLKMLMNELTKEYLNNPSFKAKPILQFDKTKLYLVKSTEDNNWYRVKITKIENDIKIQVFCIDEGNTLAVKKTSLILLEDISDLLAVYPNQAVQVRLHKISPIMFNTKMVNHLRDLAPKTDIFYMKVINSVDNIPIVEFYKRTEKNYLASLNDTLTLEPEIISKDDNNNAKPNARNDRSVMDSRSEFPLKAPHIPAINSYFDVYIVMAAHPGNFIVQPLQSIRELKKLMSDLSDVCESYTGSPITPGSVKVGSMYAVKYDDGKWYRGYVSQIIAKNICAIHFCDYGDYRTVFLENLQPLQNQFYDLPYQAIRAKLFGVEPKLKGDWTVTDSLRFNDLVVAKTFVSVVQSCDIQNIKTSEIILGLELIDTSTADDIYISNILVDENIGVKVEKLKA</sequence>
<feature type="domain" description="DRBM" evidence="3">
    <location>
        <begin position="242"/>
        <end position="309"/>
    </location>
</feature>
<protein>
    <submittedName>
        <fullName evidence="6">Tudor domain-containing protein 7B</fullName>
    </submittedName>
</protein>
<dbReference type="InterPro" id="IPR014720">
    <property type="entry name" value="dsRBD_dom"/>
</dbReference>
<dbReference type="InterPro" id="IPR050621">
    <property type="entry name" value="Tudor_domain_containing"/>
</dbReference>
<dbReference type="GO" id="GO:0003723">
    <property type="term" value="F:RNA binding"/>
    <property type="evidence" value="ECO:0007669"/>
    <property type="project" value="UniProtKB-UniRule"/>
</dbReference>
<dbReference type="SUPFAM" id="SSF54768">
    <property type="entry name" value="dsRNA-binding domain-like"/>
    <property type="match status" value="1"/>
</dbReference>
<feature type="domain" description="Tudor" evidence="4">
    <location>
        <begin position="650"/>
        <end position="709"/>
    </location>
</feature>
<dbReference type="PANTHER" id="PTHR22948:SF77">
    <property type="entry name" value="SERINE_THREONINE-PROTEIN KINASE 31-LIKE ISOFORM X1"/>
    <property type="match status" value="1"/>
</dbReference>
<dbReference type="CTD" id="37304"/>
<dbReference type="CDD" id="cd20379">
    <property type="entry name" value="Tudor_dTUD-like"/>
    <property type="match status" value="1"/>
</dbReference>
<dbReference type="GO" id="GO:0007283">
    <property type="term" value="P:spermatogenesis"/>
    <property type="evidence" value="ECO:0007669"/>
    <property type="project" value="TreeGrafter"/>
</dbReference>
<dbReference type="Proteomes" id="UP000695007">
    <property type="component" value="Unplaced"/>
</dbReference>
<evidence type="ECO:0000256" key="2">
    <source>
        <dbReference type="SAM" id="MobiDB-lite"/>
    </source>
</evidence>
<feature type="compositionally biased region" description="Low complexity" evidence="2">
    <location>
        <begin position="210"/>
        <end position="221"/>
    </location>
</feature>
<feature type="compositionally biased region" description="Pro residues" evidence="2">
    <location>
        <begin position="170"/>
        <end position="187"/>
    </location>
</feature>
<organism evidence="5 6">
    <name type="scientific">Ceratosolen solmsi marchali</name>
    <dbReference type="NCBI Taxonomy" id="326594"/>
    <lineage>
        <taxon>Eukaryota</taxon>
        <taxon>Metazoa</taxon>
        <taxon>Ecdysozoa</taxon>
        <taxon>Arthropoda</taxon>
        <taxon>Hexapoda</taxon>
        <taxon>Insecta</taxon>
        <taxon>Pterygota</taxon>
        <taxon>Neoptera</taxon>
        <taxon>Endopterygota</taxon>
        <taxon>Hymenoptera</taxon>
        <taxon>Apocrita</taxon>
        <taxon>Proctotrupomorpha</taxon>
        <taxon>Chalcidoidea</taxon>
        <taxon>Agaonidae</taxon>
        <taxon>Agaoninae</taxon>
        <taxon>Ceratosolen</taxon>
    </lineage>
</organism>
<dbReference type="SMART" id="SM00333">
    <property type="entry name" value="TUDOR"/>
    <property type="match status" value="3"/>
</dbReference>
<dbReference type="CDD" id="cd09972">
    <property type="entry name" value="LOTUS_TDRD_OSKAR"/>
    <property type="match status" value="1"/>
</dbReference>
<evidence type="ECO:0000313" key="5">
    <source>
        <dbReference type="Proteomes" id="UP000695007"/>
    </source>
</evidence>
<dbReference type="GO" id="GO:0034587">
    <property type="term" value="P:piRNA processing"/>
    <property type="evidence" value="ECO:0007669"/>
    <property type="project" value="TreeGrafter"/>
</dbReference>
<keyword evidence="1" id="KW-0694">RNA-binding</keyword>
<dbReference type="PANTHER" id="PTHR22948">
    <property type="entry name" value="TUDOR DOMAIN CONTAINING PROTEIN"/>
    <property type="match status" value="1"/>
</dbReference>
<dbReference type="Pfam" id="PF00567">
    <property type="entry name" value="TUDOR"/>
    <property type="match status" value="3"/>
</dbReference>
<dbReference type="KEGG" id="csol:105368387"/>
<feature type="region of interest" description="Disordered" evidence="2">
    <location>
        <begin position="117"/>
        <end position="221"/>
    </location>
</feature>
<dbReference type="PROSITE" id="PS50304">
    <property type="entry name" value="TUDOR"/>
    <property type="match status" value="2"/>
</dbReference>
<gene>
    <name evidence="6" type="primary">LOC105368387</name>
</gene>
<evidence type="ECO:0000259" key="4">
    <source>
        <dbReference type="PROSITE" id="PS50304"/>
    </source>
</evidence>
<evidence type="ECO:0000256" key="1">
    <source>
        <dbReference type="PROSITE-ProRule" id="PRU00266"/>
    </source>
</evidence>
<evidence type="ECO:0000313" key="6">
    <source>
        <dbReference type="RefSeq" id="XP_011505698.1"/>
    </source>
</evidence>
<dbReference type="InterPro" id="IPR041966">
    <property type="entry name" value="LOTUS-like"/>
</dbReference>
<dbReference type="Gene3D" id="2.40.50.90">
    <property type="match status" value="3"/>
</dbReference>
<dbReference type="PROSITE" id="PS50137">
    <property type="entry name" value="DS_RBD"/>
    <property type="match status" value="1"/>
</dbReference>
<dbReference type="RefSeq" id="XP_011505698.1">
    <property type="nucleotide sequence ID" value="XM_011507396.1"/>
</dbReference>
<dbReference type="Gene3D" id="3.30.160.20">
    <property type="match status" value="1"/>
</dbReference>
<dbReference type="AlphaFoldDB" id="A0AAJ6YWK3"/>
<accession>A0AAJ6YWK3</accession>
<feature type="compositionally biased region" description="Polar residues" evidence="2">
    <location>
        <begin position="154"/>
        <end position="167"/>
    </location>
</feature>
<reference evidence="6" key="1">
    <citation type="submission" date="2025-08" db="UniProtKB">
        <authorList>
            <consortium name="RefSeq"/>
        </authorList>
    </citation>
    <scope>IDENTIFICATION</scope>
</reference>
<dbReference type="InterPro" id="IPR002999">
    <property type="entry name" value="Tudor"/>
</dbReference>
<name>A0AAJ6YWK3_9HYME</name>
<proteinExistence type="predicted"/>
<dbReference type="InterPro" id="IPR035437">
    <property type="entry name" value="SNase_OB-fold_sf"/>
</dbReference>
<dbReference type="SUPFAM" id="SSF63748">
    <property type="entry name" value="Tudor/PWWP/MBT"/>
    <property type="match status" value="3"/>
</dbReference>
<feature type="compositionally biased region" description="Basic residues" evidence="2">
    <location>
        <begin position="143"/>
        <end position="153"/>
    </location>
</feature>
<feature type="region of interest" description="Disordered" evidence="2">
    <location>
        <begin position="787"/>
        <end position="806"/>
    </location>
</feature>
<evidence type="ECO:0000259" key="3">
    <source>
        <dbReference type="PROSITE" id="PS50137"/>
    </source>
</evidence>
<keyword evidence="5" id="KW-1185">Reference proteome</keyword>
<dbReference type="GO" id="GO:0030719">
    <property type="term" value="P:P granule organization"/>
    <property type="evidence" value="ECO:0007669"/>
    <property type="project" value="TreeGrafter"/>
</dbReference>
<dbReference type="Gene3D" id="3.30.420.610">
    <property type="entry name" value="LOTUS domain-like"/>
    <property type="match status" value="1"/>
</dbReference>
<dbReference type="GeneID" id="105368387"/>
<dbReference type="Gene3D" id="2.30.30.140">
    <property type="match status" value="3"/>
</dbReference>
<dbReference type="GO" id="GO:0043186">
    <property type="term" value="C:P granule"/>
    <property type="evidence" value="ECO:0007669"/>
    <property type="project" value="TreeGrafter"/>
</dbReference>